<evidence type="ECO:0000313" key="1">
    <source>
        <dbReference type="EMBL" id="CAJ2669786.1"/>
    </source>
</evidence>
<protein>
    <submittedName>
        <fullName evidence="1">Uncharacterized protein</fullName>
    </submittedName>
</protein>
<accession>A0ACB0LK57</accession>
<gene>
    <name evidence="1" type="ORF">MILVUS5_LOCUS33928</name>
</gene>
<name>A0ACB0LK57_TRIPR</name>
<dbReference type="Proteomes" id="UP001177021">
    <property type="component" value="Unassembled WGS sequence"/>
</dbReference>
<keyword evidence="2" id="KW-1185">Reference proteome</keyword>
<proteinExistence type="predicted"/>
<comment type="caution">
    <text evidence="1">The sequence shown here is derived from an EMBL/GenBank/DDBJ whole genome shotgun (WGS) entry which is preliminary data.</text>
</comment>
<sequence length="1660" mass="184108">MGVHGLWELLSPVGRRVSVETLAGKTLAIDASIWMVQFIKAMRDEKGEMVRNAHLLGFFRRICKLLFLRTKPVFVFDGGTPALKRRTVITRRRQRENAQAKVRKTAEKLLLNQVKALRLKELADDIKNQRLTQKSGTKSQKKSNKTDFVGSDLGRSHTKELEQMSAAIPVAKEDKNLSQTITSTSCNQEELDEMLAASIAAEENGIRSREAVASNVIDSSDAGEEMILPSDNAEVDLAVLAALPHSMQRDILAQLKGKKAEGLKKEVDNQIRHEVSDCGKGKSTIFHETDMVGCSSRCDVNVTSSSDNQSRIDEMLAACINMEENAKLVKNVSSSSTLGDSTNKEKDSNYDEDEDEEMILPAMHSEVDPAVLASLPPSMQLDLLVQMRERLMAENRQKYQKVKKDPSKFSELQIQAYLKTVAFRREINEVQKAAVGGGIGGVQTSRIASEANREYIFSSSFSGDKQELTSTRSERNVEDTQQIEQRTHPSQNFVNNIAAGNVSNTSAGLVCNESNEPVDESIQTFLDERGRFRLSRSRAMGMRMTRDIQRNLDLMKEIEHDRTCVNEVDNIEKVLNTENSPLECSGNQVSDKAQEVNFDLVGENVQNEKLMLGKDTSIEISFEYDCKNEFANGGDDIFSTLVGGISMDHSHADDTVVKVQPSGSDSDCDWEEGTVQGENTIFPGYNKVELKSSVAGGDDDDNNNNESEEEWEEGDCNATKSTLLSPAESEKLVSKGQLEEESDLQEAIRRSLESTQDGNHKSVSSLDKHSSAYENKLDPNLEHGDNVGFGPNPVDLNDNKEGSNFPREGHTKQNELHETVGNKKENHVTKNNPETFHFHGSPSKSFVTINSNNTDTLINEPSKLAGHDITENSISAATVMVMGEIPNPIVAEELLDNHNDGKASFGSNNLSKVGVTEGKKNKYINESEPLSNSTDNTNTAILSVESSLKGAKKGLDMELKLPSVNNDGNLSMERSSNLSQDSMNAPGDFPVQWDEVRLNEEMKILDREYISLENEQRKFERNAESVHGELFTECQELLQMFGLPYIIAPMEAEAQCAYLELSKQVDGVVTDDSDVLLFGARSVYKNIFDDRKYVEAYLLEDIEKELGLTREKLIRMALLLGSDYTEGVSGIGIVNAIEVINAFPEEDGFLKFRQWVESPDATILGKLDAKNVSKKGSKLEEKESPDSIDKGKQIFMDKHRKVSKNWHIPSSFPSETVISAYLSPQVDKSTEPFTWGKPDQLVLRKMCWEKFGWSSQKADELLLPVLKQYNKRETQLRLEAFYSFNERFAKIRSKRVKKAVKGITGKQPSDLIDDSAENMSKGMNDGRGSSVDPEDDKLETSKGTEESFAGRKKSKTKESTKRKNDRDTVAKKHTKKKKINDASSSAPAASEVENLQPCKGLTRNKSGSGRGRGKGVGVKRGREKRTRFQSSETETSSGSSDIEIHESRVQVDASTVPEVVRRSKRSRKPANYSFEDLEVEDAVDSSEKVVKEKPSCMDDAHVDGFSRGNESGTIEIPLKDNLPTDYLEPETDAGAATPMTHPSDDYLGMGGGFCVDDSEMDNNHDAIDDMNTATANSPPCSEFLGETDRDKSSPDIFSSAEKVTSEIQDGGTSKIFNKVPNDQVLNADIGVLIPENAHHNSESSKVAFSAMPFLRKKRKK</sequence>
<dbReference type="EMBL" id="CASHSV030000615">
    <property type="protein sequence ID" value="CAJ2669786.1"/>
    <property type="molecule type" value="Genomic_DNA"/>
</dbReference>
<organism evidence="1 2">
    <name type="scientific">Trifolium pratense</name>
    <name type="common">Red clover</name>
    <dbReference type="NCBI Taxonomy" id="57577"/>
    <lineage>
        <taxon>Eukaryota</taxon>
        <taxon>Viridiplantae</taxon>
        <taxon>Streptophyta</taxon>
        <taxon>Embryophyta</taxon>
        <taxon>Tracheophyta</taxon>
        <taxon>Spermatophyta</taxon>
        <taxon>Magnoliopsida</taxon>
        <taxon>eudicotyledons</taxon>
        <taxon>Gunneridae</taxon>
        <taxon>Pentapetalae</taxon>
        <taxon>rosids</taxon>
        <taxon>fabids</taxon>
        <taxon>Fabales</taxon>
        <taxon>Fabaceae</taxon>
        <taxon>Papilionoideae</taxon>
        <taxon>50 kb inversion clade</taxon>
        <taxon>NPAAA clade</taxon>
        <taxon>Hologalegina</taxon>
        <taxon>IRL clade</taxon>
        <taxon>Trifolieae</taxon>
        <taxon>Trifolium</taxon>
    </lineage>
</organism>
<evidence type="ECO:0000313" key="2">
    <source>
        <dbReference type="Proteomes" id="UP001177021"/>
    </source>
</evidence>
<reference evidence="1" key="1">
    <citation type="submission" date="2023-10" db="EMBL/GenBank/DDBJ databases">
        <authorList>
            <person name="Rodriguez Cubillos JULIANA M."/>
            <person name="De Vega J."/>
        </authorList>
    </citation>
    <scope>NUCLEOTIDE SEQUENCE</scope>
</reference>